<evidence type="ECO:0000256" key="2">
    <source>
        <dbReference type="ARBA" id="ARBA00022729"/>
    </source>
</evidence>
<dbReference type="PANTHER" id="PTHR34216:SF3">
    <property type="entry name" value="POLY-BETA-1,6-N-ACETYL-D-GLUCOSAMINE N-DEACETYLASE"/>
    <property type="match status" value="1"/>
</dbReference>
<evidence type="ECO:0000313" key="4">
    <source>
        <dbReference type="EMBL" id="AXF85372.1"/>
    </source>
</evidence>
<dbReference type="CDD" id="cd10970">
    <property type="entry name" value="CE4_DAC_u1_6s"/>
    <property type="match status" value="1"/>
</dbReference>
<dbReference type="SUPFAM" id="SSF88713">
    <property type="entry name" value="Glycoside hydrolase/deacetylase"/>
    <property type="match status" value="1"/>
</dbReference>
<sequence length="372" mass="42247">MSQLINFQGSNLFSNINTTGSVGVDANNYLQLRVPVNTFVTARRNAGTFDTTHFFLNISERYMLSLNIDAPENINAITVYFSLKTDNTQYGYFKISAGSFIKGRNEFLLGWKDFVFSTGATKANFTYMPIVSYQVRVDTNTLGAANVQFYSFDTMDSSQGKVLIWTDDAWNDQYNVIYPKLRRYGYKFTLAIAPSRVGKTDYCTWTQLKEMHGNGVVMVNHTYNHINLKTLSYQDQLKELNSCKLELENQGMGGSADIVAYANGGYNQDTQNIITSYFAMGRTVIEGLQSKTGDKTQLKIINLLPGVSLDKAKKLVYDCHNYGGLLIFLLHRIDNTEPSSIYWSYDKFVGLIDYLHEIRAQVVTAEHLRQYF</sequence>
<dbReference type="InterPro" id="IPR051398">
    <property type="entry name" value="Polysacch_Deacetylase"/>
</dbReference>
<dbReference type="EMBL" id="CP031124">
    <property type="protein sequence ID" value="AXF85372.1"/>
    <property type="molecule type" value="Genomic_DNA"/>
</dbReference>
<dbReference type="InterPro" id="IPR011330">
    <property type="entry name" value="Glyco_hydro/deAcase_b/a-brl"/>
</dbReference>
<feature type="domain" description="NodB homology" evidence="3">
    <location>
        <begin position="160"/>
        <end position="372"/>
    </location>
</feature>
<comment type="subcellular location">
    <subcellularLocation>
        <location evidence="1">Secreted</location>
    </subcellularLocation>
</comment>
<keyword evidence="2" id="KW-0732">Signal</keyword>
<keyword evidence="5" id="KW-1185">Reference proteome</keyword>
<dbReference type="Gene3D" id="3.20.20.370">
    <property type="entry name" value="Glycoside hydrolase/deacetylase"/>
    <property type="match status" value="1"/>
</dbReference>
<dbReference type="OrthoDB" id="9814639at2"/>
<evidence type="ECO:0000256" key="1">
    <source>
        <dbReference type="ARBA" id="ARBA00004613"/>
    </source>
</evidence>
<dbReference type="GO" id="GO:0005576">
    <property type="term" value="C:extracellular region"/>
    <property type="evidence" value="ECO:0007669"/>
    <property type="project" value="UniProtKB-SubCell"/>
</dbReference>
<name>A0A345DAI4_9BURK</name>
<gene>
    <name evidence="4" type="ORF">DTO96_101102</name>
</gene>
<dbReference type="Pfam" id="PF01522">
    <property type="entry name" value="Polysacc_deac_1"/>
    <property type="match status" value="1"/>
</dbReference>
<dbReference type="Proteomes" id="UP000252182">
    <property type="component" value="Chromosome"/>
</dbReference>
<evidence type="ECO:0000313" key="5">
    <source>
        <dbReference type="Proteomes" id="UP000252182"/>
    </source>
</evidence>
<dbReference type="InterPro" id="IPR002509">
    <property type="entry name" value="NODB_dom"/>
</dbReference>
<organism evidence="4 5">
    <name type="scientific">Ephemeroptericola cinctiostellae</name>
    <dbReference type="NCBI Taxonomy" id="2268024"/>
    <lineage>
        <taxon>Bacteria</taxon>
        <taxon>Pseudomonadati</taxon>
        <taxon>Pseudomonadota</taxon>
        <taxon>Betaproteobacteria</taxon>
        <taxon>Burkholderiales</taxon>
        <taxon>Burkholderiaceae</taxon>
        <taxon>Ephemeroptericola</taxon>
    </lineage>
</organism>
<proteinExistence type="predicted"/>
<accession>A0A345DAI4</accession>
<dbReference type="RefSeq" id="WP_114562573.1">
    <property type="nucleotide sequence ID" value="NZ_CP031124.1"/>
</dbReference>
<reference evidence="5" key="1">
    <citation type="submission" date="2018-07" db="EMBL/GenBank/DDBJ databases">
        <authorList>
            <person name="Kim H."/>
        </authorList>
    </citation>
    <scope>NUCLEOTIDE SEQUENCE [LARGE SCALE GENOMIC DNA]</scope>
    <source>
        <strain evidence="5">F02</strain>
    </source>
</reference>
<protein>
    <recommendedName>
        <fullName evidence="3">NodB homology domain-containing protein</fullName>
    </recommendedName>
</protein>
<dbReference type="AlphaFoldDB" id="A0A345DAI4"/>
<dbReference type="GO" id="GO:0005975">
    <property type="term" value="P:carbohydrate metabolic process"/>
    <property type="evidence" value="ECO:0007669"/>
    <property type="project" value="InterPro"/>
</dbReference>
<dbReference type="PANTHER" id="PTHR34216">
    <property type="match status" value="1"/>
</dbReference>
<dbReference type="GO" id="GO:0016810">
    <property type="term" value="F:hydrolase activity, acting on carbon-nitrogen (but not peptide) bonds"/>
    <property type="evidence" value="ECO:0007669"/>
    <property type="project" value="InterPro"/>
</dbReference>
<evidence type="ECO:0000259" key="3">
    <source>
        <dbReference type="PROSITE" id="PS51677"/>
    </source>
</evidence>
<dbReference type="PROSITE" id="PS51677">
    <property type="entry name" value="NODB"/>
    <property type="match status" value="1"/>
</dbReference>
<dbReference type="KEGG" id="hyf:DTO96_101102"/>